<evidence type="ECO:0000256" key="8">
    <source>
        <dbReference type="ARBA" id="ARBA00049091"/>
    </source>
</evidence>
<evidence type="ECO:0007829" key="17">
    <source>
        <dbReference type="PeptideAtlas" id="Q502C8"/>
    </source>
</evidence>
<evidence type="ECO:0000313" key="12">
    <source>
        <dbReference type="EMBL" id="AAH95755.1"/>
    </source>
</evidence>
<reference evidence="15" key="11">
    <citation type="journal article" date="2022" name="Front. Immunol.">
        <title>Cd248a and Cd248b in zebrafish participate in innate immune responses.</title>
        <authorList>
            <person name="Li X."/>
            <person name="Guo R."/>
            <person name="Yang S."/>
            <person name="Zhang X."/>
            <person name="Yin X."/>
            <person name="Teng L."/>
            <person name="Zhang S."/>
            <person name="Ji G."/>
            <person name="Li H."/>
        </authorList>
    </citation>
    <scope>NUCLEOTIDE SEQUENCE</scope>
</reference>
<dbReference type="RefSeq" id="NP_001019577.1">
    <property type="nucleotide sequence ID" value="NM_001024406.1"/>
</dbReference>
<dbReference type="InterPro" id="IPR013766">
    <property type="entry name" value="Thioredoxin_domain"/>
</dbReference>
<dbReference type="GO" id="GO:0031101">
    <property type="term" value="P:fin regeneration"/>
    <property type="evidence" value="ECO:0000270"/>
    <property type="project" value="ZFIN"/>
</dbReference>
<evidence type="ECO:0000256" key="3">
    <source>
        <dbReference type="ARBA" id="ARBA00010505"/>
    </source>
</evidence>
<evidence type="ECO:0000256" key="4">
    <source>
        <dbReference type="ARBA" id="ARBA00022559"/>
    </source>
</evidence>
<dbReference type="GO" id="GO:0005782">
    <property type="term" value="C:peroxisomal matrix"/>
    <property type="evidence" value="ECO:0007669"/>
    <property type="project" value="UniProtKB-SubCell"/>
</dbReference>
<reference evidence="15" key="9">
    <citation type="journal article" date="2019" name="BMC Genomics">
        <title>Microarray and metabolome analysis of hepatic response to fasting and subsequent refeeding in zebrafish (Danio rerio).</title>
        <authorList>
            <person name="Jia J."/>
            <person name="Qin J."/>
            <person name="Yuan X."/>
            <person name="Liao Z."/>
            <person name="Huang J."/>
            <person name="Wang B."/>
            <person name="Sun C."/>
            <person name="Li W."/>
        </authorList>
    </citation>
    <scope>NUCLEOTIDE SEQUENCE</scope>
</reference>
<dbReference type="SUPFAM" id="SSF52833">
    <property type="entry name" value="Thioredoxin-like"/>
    <property type="match status" value="1"/>
</dbReference>
<accession>A0A8M1N6S8</accession>
<reference evidence="15" key="3">
    <citation type="journal article" date="2011" name="PLoS ONE">
        <title>Somatic mutagenesis with a Sleeping Beauty transposon system leads to solid tumor formation in zebrafish.</title>
        <authorList>
            <person name="McGrail M."/>
            <person name="Hatler J.M."/>
            <person name="Kuang X."/>
            <person name="Liao H.K."/>
            <person name="Nannapaneni K."/>
            <person name="Watt K.E."/>
            <person name="Uhl J.D."/>
            <person name="Largaespada D.A."/>
            <person name="Vollbrecht E."/>
            <person name="Scheetz T.E."/>
            <person name="Dupuy A.J."/>
            <person name="Hostetter J.M."/>
            <person name="Essner J.J."/>
        </authorList>
    </citation>
    <scope>NUCLEOTIDE SEQUENCE</scope>
</reference>
<evidence type="ECO:0000259" key="11">
    <source>
        <dbReference type="PROSITE" id="PS51352"/>
    </source>
</evidence>
<dbReference type="GO" id="GO:0005777">
    <property type="term" value="C:peroxisome"/>
    <property type="evidence" value="ECO:0000318"/>
    <property type="project" value="GO_Central"/>
</dbReference>
<protein>
    <recommendedName>
        <fullName evidence="10">Peroxiredoxin-5</fullName>
        <ecNumber evidence="10">1.11.1.24</ecNumber>
    </recommendedName>
</protein>
<dbReference type="Reactome" id="R-DRE-5628897">
    <property type="pathway name" value="TP53 Regulates Metabolic Genes"/>
</dbReference>
<gene>
    <name evidence="12 13 15 16" type="primary">prdx5</name>
    <name evidence="15" type="synonym">zgc:112318</name>
</gene>
<dbReference type="InterPro" id="IPR037944">
    <property type="entry name" value="PRX5-like"/>
</dbReference>
<comment type="function">
    <text evidence="1">Thiol-specific peroxidase that catalyzes the reduction of hydrogen peroxide and organic hydroperoxides to water and alcohols, respectively. Plays a role in cell protection against oxidative stress by detoxifying peroxides and as sensor of hydrogen peroxide-mediated signaling events.</text>
</comment>
<comment type="subcellular location">
    <subcellularLocation>
        <location evidence="2">Peroxisome matrix</location>
    </subcellularLocation>
</comment>
<evidence type="ECO:0000313" key="16">
    <source>
        <dbReference type="ZFIN" id="ZDB-GENE-050522-159"/>
    </source>
</evidence>
<evidence type="ECO:0000256" key="7">
    <source>
        <dbReference type="ARBA" id="ARBA00023284"/>
    </source>
</evidence>
<reference evidence="15" key="14">
    <citation type="submission" date="2025-04" db="UniProtKB">
        <authorList>
            <consortium name="RefSeq"/>
        </authorList>
    </citation>
    <scope>IDENTIFICATION</scope>
</reference>
<evidence type="ECO:0000256" key="5">
    <source>
        <dbReference type="ARBA" id="ARBA00022862"/>
    </source>
</evidence>
<keyword evidence="5 10" id="KW-0049">Antioxidant</keyword>
<dbReference type="GO" id="GO:0005737">
    <property type="term" value="C:cytoplasm"/>
    <property type="evidence" value="ECO:0000318"/>
    <property type="project" value="GO_Central"/>
</dbReference>
<dbReference type="EMBL" id="BC095755">
    <property type="protein sequence ID" value="AAH95755.1"/>
    <property type="molecule type" value="mRNA"/>
</dbReference>
<reference evidence="15" key="5">
    <citation type="journal article" date="2012" name="Mol. Cell. Proteomics">
        <title>Proteomic analysis of zebrafish caudal fin regeneration.</title>
        <authorList>
            <person name="Saxena S."/>
            <person name="Singh S.K."/>
            <person name="Lakshmi M.G."/>
            <person name="Meghah V."/>
            <person name="Bhatti B."/>
            <person name="Swamy C.V."/>
            <person name="Sundaram C.S."/>
            <person name="Idris M.M."/>
        </authorList>
    </citation>
    <scope>NUCLEOTIDE SEQUENCE</scope>
</reference>
<name>Q502C8_DANRE</name>
<evidence type="ECO:0000256" key="1">
    <source>
        <dbReference type="ARBA" id="ARBA00003330"/>
    </source>
</evidence>
<dbReference type="AlphaFoldDB" id="Q502C8"/>
<evidence type="ECO:0000256" key="10">
    <source>
        <dbReference type="RuleBase" id="RU366011"/>
    </source>
</evidence>
<dbReference type="OrthoDB" id="1882547at2759"/>
<dbReference type="AGR" id="ZFIN:ZDB-GENE-050522-159"/>
<comment type="catalytic activity">
    <reaction evidence="8 10">
        <text>a hydroperoxide + [thioredoxin]-dithiol = an alcohol + [thioredoxin]-disulfide + H2O</text>
        <dbReference type="Rhea" id="RHEA:62620"/>
        <dbReference type="Rhea" id="RHEA-COMP:10698"/>
        <dbReference type="Rhea" id="RHEA-COMP:10700"/>
        <dbReference type="ChEBI" id="CHEBI:15377"/>
        <dbReference type="ChEBI" id="CHEBI:29950"/>
        <dbReference type="ChEBI" id="CHEBI:30879"/>
        <dbReference type="ChEBI" id="CHEBI:35924"/>
        <dbReference type="ChEBI" id="CHEBI:50058"/>
        <dbReference type="EC" id="1.11.1.24"/>
    </reaction>
</comment>
<reference evidence="13" key="8">
    <citation type="submission" date="2018-04" db="UniProtKB">
        <authorList>
            <consortium name="Ensembl"/>
        </authorList>
    </citation>
    <scope>IDENTIFICATION</scope>
    <source>
        <strain evidence="13">Tuebingen</strain>
    </source>
</reference>
<dbReference type="Proteomes" id="UP000000437">
    <property type="component" value="Chromosome 21"/>
</dbReference>
<keyword evidence="7 10" id="KW-0676">Redox-active center</keyword>
<dbReference type="GO" id="GO:0005739">
    <property type="term" value="C:mitochondrion"/>
    <property type="evidence" value="ECO:0000318"/>
    <property type="project" value="GO_Central"/>
</dbReference>
<dbReference type="InterPro" id="IPR036249">
    <property type="entry name" value="Thioredoxin-like_sf"/>
</dbReference>
<reference evidence="15" key="2">
    <citation type="journal article" date="2010" name="Zebrafish">
        <title>Proteomic profile of zebrafish brain based on two-dimensional gel electrophoresis matrix-assisted laser desorption/ionization MS/MS analysis.</title>
        <authorList>
            <person name="Singh S.K."/>
            <person name="Sundaram C.S."/>
            <person name="Shanbhag S."/>
            <person name="Idris M.M."/>
        </authorList>
    </citation>
    <scope>NUCLEOTIDE SEQUENCE</scope>
</reference>
<dbReference type="FunFam" id="3.40.30.10:FF:000020">
    <property type="entry name" value="Peroxiredoxin"/>
    <property type="match status" value="1"/>
</dbReference>
<evidence type="ECO:0000256" key="2">
    <source>
        <dbReference type="ARBA" id="ARBA00004253"/>
    </source>
</evidence>
<evidence type="ECO:0000256" key="6">
    <source>
        <dbReference type="ARBA" id="ARBA00023002"/>
    </source>
</evidence>
<dbReference type="KEGG" id="dre:554105"/>
<dbReference type="PANTHER" id="PTHR10430:SF16">
    <property type="entry name" value="PEROXIREDOXIN-5, MITOCHONDRIAL"/>
    <property type="match status" value="1"/>
</dbReference>
<dbReference type="SMR" id="Q502C8"/>
<dbReference type="GO" id="GO:0042744">
    <property type="term" value="P:hydrogen peroxide catabolic process"/>
    <property type="evidence" value="ECO:0000318"/>
    <property type="project" value="GO_Central"/>
</dbReference>
<reference evidence="15" key="7">
    <citation type="journal article" date="2013" name="PLoS ONE">
        <title>Proteome mapping of adult zebrafish marrow neutrophils reveals partial cross species conservation to human peripheral neutrophils.</title>
        <authorList>
            <person name="Singh S.K."/>
            <person name="Sethi S."/>
            <person name="Aravamudhan S."/>
            <person name="Kruger M."/>
            <person name="Grabher C."/>
        </authorList>
    </citation>
    <scope>NUCLEOTIDE SEQUENCE</scope>
</reference>
<keyword evidence="17" id="KW-1267">Proteomics identification</keyword>
<dbReference type="Gene3D" id="3.40.30.10">
    <property type="entry name" value="Glutaredoxin"/>
    <property type="match status" value="1"/>
</dbReference>
<proteinExistence type="evidence at protein level"/>
<dbReference type="GO" id="GO:0045454">
    <property type="term" value="P:cell redox homeostasis"/>
    <property type="evidence" value="ECO:0000318"/>
    <property type="project" value="GO_Central"/>
</dbReference>
<dbReference type="ZFIN" id="ZDB-GENE-050522-159">
    <property type="gene designation" value="prdx5"/>
</dbReference>
<dbReference type="Reactome" id="R-DRE-3299685">
    <property type="pathway name" value="Detoxification of Reactive Oxygen Species"/>
</dbReference>
<evidence type="ECO:0000256" key="9">
    <source>
        <dbReference type="PIRSR" id="PIRSR637944-1"/>
    </source>
</evidence>
<dbReference type="PeroxiBase" id="4458">
    <property type="entry name" value="DrPrxV"/>
</dbReference>
<dbReference type="GO" id="GO:0008379">
    <property type="term" value="F:thioredoxin peroxidase activity"/>
    <property type="evidence" value="ECO:0000318"/>
    <property type="project" value="GO_Central"/>
</dbReference>
<evidence type="ECO:0000313" key="15">
    <source>
        <dbReference type="RefSeq" id="NP_001019577.1"/>
    </source>
</evidence>
<dbReference type="Bgee" id="ENSDARG00000055064">
    <property type="expression patterns" value="Expressed in zone of skin and 40 other cell types or tissues"/>
</dbReference>
<feature type="active site" description="Cysteine sulfenic acid (-SOH) intermediate" evidence="9">
    <location>
        <position position="47"/>
    </location>
</feature>
<dbReference type="Ensembl" id="ENSDART00000186550.1">
    <property type="protein sequence ID" value="ENSDARP00000151292.1"/>
    <property type="gene ID" value="ENSDARG00000055064.6"/>
</dbReference>
<reference evidence="13 14" key="6">
    <citation type="journal article" date="2013" name="Nature">
        <title>The zebrafish reference genome sequence and its relationship to the human genome.</title>
        <authorList>
            <consortium name="Genome Reference Consortium Zebrafish"/>
            <person name="Howe K."/>
            <person name="Clark M.D."/>
            <person name="Torroja C.F."/>
            <person name="Torrance J."/>
            <person name="Berthelot C."/>
            <person name="Muffato M."/>
            <person name="Collins J.E."/>
            <person name="Humphray S."/>
            <person name="McLaren K."/>
            <person name="Matthews L."/>
            <person name="McLaren S."/>
            <person name="Sealy I."/>
            <person name="Caccamo M."/>
            <person name="Churcher C."/>
            <person name="Scott C."/>
            <person name="Barrett J.C."/>
            <person name="Koch R."/>
            <person name="Rauch G.J."/>
            <person name="White S."/>
            <person name="Chow W."/>
            <person name="Kilian B."/>
            <person name="Quintais L.T."/>
            <person name="Guerra-Assuncao J.A."/>
            <person name="Zhou Y."/>
            <person name="Gu Y."/>
            <person name="Yen J."/>
            <person name="Vogel J.H."/>
            <person name="Eyre T."/>
            <person name="Redmond S."/>
            <person name="Banerjee R."/>
            <person name="Chi J."/>
            <person name="Fu B."/>
            <person name="Langley E."/>
            <person name="Maguire S.F."/>
            <person name="Laird G.K."/>
            <person name="Lloyd D."/>
            <person name="Kenyon E."/>
            <person name="Donaldson S."/>
            <person name="Sehra H."/>
            <person name="Almeida-King J."/>
            <person name="Loveland J."/>
            <person name="Trevanion S."/>
            <person name="Jones M."/>
            <person name="Quail M."/>
            <person name="Willey D."/>
            <person name="Hunt A."/>
            <person name="Burton J."/>
            <person name="Sims S."/>
            <person name="McLay K."/>
            <person name="Plumb B."/>
            <person name="Davis J."/>
            <person name="Clee C."/>
            <person name="Oliver K."/>
            <person name="Clark R."/>
            <person name="Riddle C."/>
            <person name="Elliot D."/>
            <person name="Eliott D."/>
            <person name="Threadgold G."/>
            <person name="Harden G."/>
            <person name="Ware D."/>
            <person name="Begum S."/>
            <person name="Mortimore B."/>
            <person name="Mortimer B."/>
            <person name="Kerry G."/>
            <person name="Heath P."/>
            <person name="Phillimore B."/>
            <person name="Tracey A."/>
            <person name="Corby N."/>
            <person name="Dunn M."/>
            <person name="Johnson C."/>
            <person name="Wood J."/>
            <person name="Clark S."/>
            <person name="Pelan S."/>
            <person name="Griffiths G."/>
            <person name="Smith M."/>
            <person name="Glithero R."/>
            <person name="Howden P."/>
            <person name="Barker N."/>
            <person name="Lloyd C."/>
            <person name="Stevens C."/>
            <person name="Harley J."/>
            <person name="Holt K."/>
            <person name="Panagiotidis G."/>
            <person name="Lovell J."/>
            <person name="Beasley H."/>
            <person name="Henderson C."/>
            <person name="Gordon D."/>
            <person name="Auger K."/>
            <person name="Wright D."/>
            <person name="Collins J."/>
            <person name="Raisen C."/>
            <person name="Dyer L."/>
            <person name="Leung K."/>
            <person name="Robertson L."/>
            <person name="Ambridge K."/>
            <person name="Leongamornlert D."/>
            <person name="McGuire S."/>
            <person name="Gilderthorp R."/>
            <person name="Griffiths C."/>
            <person name="Manthravadi D."/>
            <person name="Nichol S."/>
            <person name="Barker G."/>
            <person name="Whitehead S."/>
            <person name="Kay M."/>
            <person name="Brown J."/>
            <person name="Murnane C."/>
            <person name="Gray E."/>
            <person name="Humphries M."/>
            <person name="Sycamore N."/>
            <person name="Barker D."/>
            <person name="Saunders D."/>
            <person name="Wallis J."/>
            <person name="Babbage A."/>
            <person name="Hammond S."/>
            <person name="Mashreghi-Mohammadi M."/>
            <person name="Barr L."/>
            <person name="Martin S."/>
            <person name="Wray P."/>
            <person name="Ellington A."/>
            <person name="Matthews N."/>
            <person name="Ellwood M."/>
            <person name="Woodmansey R."/>
            <person name="Clark G."/>
            <person name="Cooper J."/>
            <person name="Cooper J."/>
            <person name="Tromans A."/>
            <person name="Grafham D."/>
            <person name="Skuce C."/>
            <person name="Pandian R."/>
            <person name="Andrews R."/>
            <person name="Harrison E."/>
            <person name="Kimberley A."/>
            <person name="Garnett J."/>
            <person name="Fosker N."/>
            <person name="Hall R."/>
            <person name="Garner P."/>
            <person name="Kelly D."/>
            <person name="Bird C."/>
            <person name="Palmer S."/>
            <person name="Gehring I."/>
            <person name="Berger A."/>
            <person name="Dooley C.M."/>
            <person name="Ersan-Urun Z."/>
            <person name="Eser C."/>
            <person name="Geiger H."/>
            <person name="Geisler M."/>
            <person name="Karotki L."/>
            <person name="Kirn A."/>
            <person name="Konantz J."/>
            <person name="Konantz M."/>
            <person name="Oberlander M."/>
            <person name="Rudolph-Geiger S."/>
            <person name="Teucke M."/>
            <person name="Lanz C."/>
            <person name="Raddatz G."/>
            <person name="Osoegawa K."/>
            <person name="Zhu B."/>
            <person name="Rapp A."/>
            <person name="Widaa S."/>
            <person name="Langford C."/>
            <person name="Yang F."/>
            <person name="Schuster S.C."/>
            <person name="Carter N.P."/>
            <person name="Harrow J."/>
            <person name="Ning Z."/>
            <person name="Herrero J."/>
            <person name="Searle S.M."/>
            <person name="Enright A."/>
            <person name="Geisler R."/>
            <person name="Plasterk R.H."/>
            <person name="Lee C."/>
            <person name="Westerfield M."/>
            <person name="de Jong P.J."/>
            <person name="Zon L.I."/>
            <person name="Postlethwait J.H."/>
            <person name="Nusslein-Volhard C."/>
            <person name="Hubbard T.J."/>
            <person name="Roest Crollius H."/>
            <person name="Rogers J."/>
            <person name="Stemple D.L."/>
        </authorList>
    </citation>
    <scope>NUCLEOTIDE SEQUENCE [LARGE SCALE GENOMIC DNA]</scope>
    <source>
        <strain evidence="13">Tuebingen</strain>
    </source>
</reference>
<dbReference type="PANTHER" id="PTHR10430">
    <property type="entry name" value="PEROXIREDOXIN"/>
    <property type="match status" value="1"/>
</dbReference>
<dbReference type="InterPro" id="IPR013740">
    <property type="entry name" value="Redoxin"/>
</dbReference>
<dbReference type="CTD" id="25824"/>
<organism evidence="12">
    <name type="scientific">Danio rerio</name>
    <name type="common">Zebrafish</name>
    <name type="synonym">Brachydanio rerio</name>
    <dbReference type="NCBI Taxonomy" id="7955"/>
    <lineage>
        <taxon>Eukaryota</taxon>
        <taxon>Metazoa</taxon>
        <taxon>Chordata</taxon>
        <taxon>Craniata</taxon>
        <taxon>Vertebrata</taxon>
        <taxon>Euteleostomi</taxon>
        <taxon>Actinopterygii</taxon>
        <taxon>Neopterygii</taxon>
        <taxon>Teleostei</taxon>
        <taxon>Ostariophysi</taxon>
        <taxon>Cypriniformes</taxon>
        <taxon>Danionidae</taxon>
        <taxon>Danioninae</taxon>
        <taxon>Danio</taxon>
    </lineage>
</organism>
<dbReference type="GeneTree" id="ENSGT00390000018173"/>
<accession>Q502C8</accession>
<comment type="similarity">
    <text evidence="3 10">Belongs to the peroxiredoxin family. Prx5 subfamily.</text>
</comment>
<reference evidence="15" key="10">
    <citation type="journal article" date="2020" name="Int. J. Mol. Sci.">
        <title>The Evolution of Duplicated Genes of the Cpi-17/Phi-1 (ppp1r14) Family of Protein Phosphatase 1 Inhibitors in Teleosts.</title>
        <authorList>
            <person name="Lang I."/>
            <person name="Virk G."/>
            <person name="Zheng D.C."/>
            <person name="Young J."/>
            <person name="Nguyen M.J."/>
            <person name="Amiri R."/>
            <person name="Fong M."/>
            <person name="Arata A."/>
            <person name="Chadaideh K.S."/>
            <person name="Walsh S."/>
            <person name="Weiser D.C."/>
        </authorList>
    </citation>
    <scope>NUCLEOTIDE SEQUENCE</scope>
</reference>
<dbReference type="ExpressionAtlas" id="Q502C8">
    <property type="expression patterns" value="baseline and differential"/>
</dbReference>
<dbReference type="GO" id="GO:0034599">
    <property type="term" value="P:cellular response to oxidative stress"/>
    <property type="evidence" value="ECO:0000318"/>
    <property type="project" value="GO_Central"/>
</dbReference>
<keyword evidence="4 10" id="KW-0575">Peroxidase</keyword>
<reference evidence="15" key="13">
    <citation type="journal article" date="2023" name="Oncol. Res.">
        <title>The synergistic effects of PRDX5 and Nrf2 on lung cancer progression and drug resistance under oxidative stress in the zebrafish models.</title>
        <authorList>
            <person name="Qian S."/>
            <person name="Fang Y."/>
            <person name="Yao C."/>
            <person name="Wang Y."/>
            <person name="Zhang Z."/>
            <person name="Wang X."/>
            <person name="Gao J."/>
            <person name="Feng Y."/>
            <person name="Sun L."/>
            <person name="Zou R."/>
            <person name="Zhou G."/>
            <person name="Ye J."/>
            <person name="Xia R."/>
            <person name="Xia H."/>
        </authorList>
    </citation>
    <scope>NUCLEOTIDE SEQUENCE</scope>
</reference>
<reference evidence="15" key="4">
    <citation type="journal article" date="2012" name="Mol. Cell. Biol.">
        <title>Genetic evidence of an evolutionarily conserved role for Nrf2 in the protection against oxidative stress.</title>
        <authorList>
            <person name="Mukaigasa K."/>
            <person name="Nguyen L.T."/>
            <person name="Li L."/>
            <person name="Nakajima H."/>
            <person name="Yamamoto M."/>
            <person name="Kobayashi M."/>
        </authorList>
    </citation>
    <scope>NUCLEOTIDE SEQUENCE</scope>
</reference>
<dbReference type="CDD" id="cd03013">
    <property type="entry name" value="PRX5_like"/>
    <property type="match status" value="1"/>
</dbReference>
<reference evidence="15" key="12">
    <citation type="journal article" date="2022" name="Front. Physiol.">
        <title>Insights Into the Peroxisomal Protein Inventory of Zebrafish.</title>
        <authorList>
            <person name="Kamoshita M."/>
            <person name="Kumar R."/>
            <person name="Anteghini M."/>
            <person name="Kunze M."/>
            <person name="Islinger M."/>
            <person name="Martins Dos Santos V."/>
            <person name="Schrader M."/>
        </authorList>
    </citation>
    <scope>NUCLEOTIDE SEQUENCE</scope>
</reference>
<keyword evidence="6 10" id="KW-0560">Oxidoreductase</keyword>
<evidence type="ECO:0000313" key="13">
    <source>
        <dbReference type="Ensembl" id="ENSDARP00000151292"/>
    </source>
</evidence>
<dbReference type="EC" id="1.11.1.24" evidence="10"/>
<sequence>MPIKVGQRLPAVEVQEEDPGNSLSMAELFSCKRGVLFGVPGAFTPGCSKTHLPGFIQMAGELRAKGVDEVACISVNDVFVMSAWGKQNGADGKVRMLADPTGAFTKAVDLVLNNAQLIPVLGNLRSQRYAMLIENGVVTKLSVEPDGTGLTCSLASNFLAEV</sequence>
<evidence type="ECO:0000313" key="14">
    <source>
        <dbReference type="Proteomes" id="UP000000437"/>
    </source>
</evidence>
<dbReference type="Pfam" id="PF08534">
    <property type="entry name" value="Redoxin"/>
    <property type="match status" value="1"/>
</dbReference>
<feature type="domain" description="Thioredoxin" evidence="11">
    <location>
        <begin position="3"/>
        <end position="162"/>
    </location>
</feature>
<dbReference type="PROSITE" id="PS51352">
    <property type="entry name" value="THIOREDOXIN_2"/>
    <property type="match status" value="1"/>
</dbReference>
<keyword evidence="14" id="KW-1185">Reference proteome</keyword>
<dbReference type="GeneID" id="554105"/>
<dbReference type="EMBL" id="BX465841">
    <property type="status" value="NOT_ANNOTATED_CDS"/>
    <property type="molecule type" value="Genomic_DNA"/>
</dbReference>
<reference evidence="12" key="1">
    <citation type="submission" date="2005-05" db="EMBL/GenBank/DDBJ databases">
        <authorList>
            <consortium name="NIH - Zebrafish Gene Collection (ZGC) project"/>
        </authorList>
    </citation>
    <scope>NUCLEOTIDE SEQUENCE [LARGE SCALE MRNA]</scope>
    <source>
        <tissue evidence="12">Eye</tissue>
    </source>
</reference>